<dbReference type="Proteomes" id="UP000789920">
    <property type="component" value="Unassembled WGS sequence"/>
</dbReference>
<comment type="caution">
    <text evidence="1">The sequence shown here is derived from an EMBL/GenBank/DDBJ whole genome shotgun (WGS) entry which is preliminary data.</text>
</comment>
<proteinExistence type="predicted"/>
<name>A0ACA9R2L4_9GLOM</name>
<protein>
    <submittedName>
        <fullName evidence="1">31653_t:CDS:1</fullName>
    </submittedName>
</protein>
<dbReference type="EMBL" id="CAJVQC010042065">
    <property type="protein sequence ID" value="CAG8774386.1"/>
    <property type="molecule type" value="Genomic_DNA"/>
</dbReference>
<evidence type="ECO:0000313" key="1">
    <source>
        <dbReference type="EMBL" id="CAG8774386.1"/>
    </source>
</evidence>
<organism evidence="1 2">
    <name type="scientific">Racocetra persica</name>
    <dbReference type="NCBI Taxonomy" id="160502"/>
    <lineage>
        <taxon>Eukaryota</taxon>
        <taxon>Fungi</taxon>
        <taxon>Fungi incertae sedis</taxon>
        <taxon>Mucoromycota</taxon>
        <taxon>Glomeromycotina</taxon>
        <taxon>Glomeromycetes</taxon>
        <taxon>Diversisporales</taxon>
        <taxon>Gigasporaceae</taxon>
        <taxon>Racocetra</taxon>
    </lineage>
</organism>
<evidence type="ECO:0000313" key="2">
    <source>
        <dbReference type="Proteomes" id="UP000789920"/>
    </source>
</evidence>
<keyword evidence="2" id="KW-1185">Reference proteome</keyword>
<reference evidence="1" key="1">
    <citation type="submission" date="2021-06" db="EMBL/GenBank/DDBJ databases">
        <authorList>
            <person name="Kallberg Y."/>
            <person name="Tangrot J."/>
            <person name="Rosling A."/>
        </authorList>
    </citation>
    <scope>NUCLEOTIDE SEQUENCE</scope>
    <source>
        <strain evidence="1">MA461A</strain>
    </source>
</reference>
<sequence>LFSQTYLPPFFAMYLSSECVNALKYSAFWQNTNDPSLKNFLEFQLQMGDLKDPELEYR</sequence>
<accession>A0ACA9R2L4</accession>
<feature type="non-terminal residue" evidence="1">
    <location>
        <position position="1"/>
    </location>
</feature>
<gene>
    <name evidence="1" type="ORF">RPERSI_LOCUS16797</name>
</gene>